<accession>A0A837G8J4</accession>
<dbReference type="AlphaFoldDB" id="A0A837G8J4"/>
<dbReference type="EMBL" id="JXXR01000008">
    <property type="protein sequence ID" value="KJY74973.1"/>
    <property type="molecule type" value="Genomic_DNA"/>
</dbReference>
<comment type="caution">
    <text evidence="1">The sequence shown here is derived from an EMBL/GenBank/DDBJ whole genome shotgun (WGS) entry which is preliminary data.</text>
</comment>
<name>A0A837G8J4_9VIBR</name>
<protein>
    <submittedName>
        <fullName evidence="1">Uncharacterized protein</fullName>
    </submittedName>
</protein>
<evidence type="ECO:0000313" key="1">
    <source>
        <dbReference type="EMBL" id="KJY74973.1"/>
    </source>
</evidence>
<reference evidence="1" key="1">
    <citation type="journal article" date="2015" name="BMC Genomics">
        <title>Genome mining reveals unlocked bioactive potential of marine Gram-negative bacteria.</title>
        <authorList>
            <person name="Machado H."/>
            <person name="Sonnenschein E.C."/>
            <person name="Melchiorsen J."/>
            <person name="Gram L."/>
        </authorList>
    </citation>
    <scope>NUCLEOTIDE SEQUENCE</scope>
    <source>
        <strain evidence="1">S2052</strain>
    </source>
</reference>
<sequence length="107" mass="11989">MIVFELEDLAVLLPVLTAHHDTCSWALKFGNGTFPIHHVELLQANFEHDGMSSLCVTHCVLTLRTQVRVSVPLRDGVPEITPAVTHPLEMFAFGQSYWHSPVRLPSM</sequence>
<proteinExistence type="predicted"/>
<organism evidence="1">
    <name type="scientific">Vibrio coralliilyticus</name>
    <dbReference type="NCBI Taxonomy" id="190893"/>
    <lineage>
        <taxon>Bacteria</taxon>
        <taxon>Pseudomonadati</taxon>
        <taxon>Pseudomonadota</taxon>
        <taxon>Gammaproteobacteria</taxon>
        <taxon>Vibrionales</taxon>
        <taxon>Vibrionaceae</taxon>
        <taxon>Vibrio</taxon>
    </lineage>
</organism>
<gene>
    <name evidence="1" type="ORF">TW71_08585</name>
</gene>